<proteinExistence type="predicted"/>
<evidence type="ECO:0000313" key="1">
    <source>
        <dbReference type="EMBL" id="KAJ2799430.1"/>
    </source>
</evidence>
<sequence>QQQVLAVAGDRSKAPHWVDQNMWSMWIAAANGQGDPMAVATATAMGVTPGVTGVPQAFIQQQTLLSAGAQRVAAHDAVAEDELLRMFEMVSNDQTPLK</sequence>
<reference evidence="1" key="1">
    <citation type="submission" date="2022-07" db="EMBL/GenBank/DDBJ databases">
        <title>Phylogenomic reconstructions and comparative analyses of Kickxellomycotina fungi.</title>
        <authorList>
            <person name="Reynolds N.K."/>
            <person name="Stajich J.E."/>
            <person name="Barry K."/>
            <person name="Grigoriev I.V."/>
            <person name="Crous P."/>
            <person name="Smith M.E."/>
        </authorList>
    </citation>
    <scope>NUCLEOTIDE SEQUENCE</scope>
    <source>
        <strain evidence="1">BCRC 34780</strain>
    </source>
</reference>
<keyword evidence="2" id="KW-1185">Reference proteome</keyword>
<dbReference type="EMBL" id="JANBUN010001147">
    <property type="protein sequence ID" value="KAJ2799430.1"/>
    <property type="molecule type" value="Genomic_DNA"/>
</dbReference>
<feature type="non-terminal residue" evidence="1">
    <location>
        <position position="1"/>
    </location>
</feature>
<name>A0ACC1L2U7_9FUNG</name>
<gene>
    <name evidence="1" type="ORF">H4R21_003551</name>
</gene>
<evidence type="ECO:0000313" key="2">
    <source>
        <dbReference type="Proteomes" id="UP001140087"/>
    </source>
</evidence>
<comment type="caution">
    <text evidence="1">The sequence shown here is derived from an EMBL/GenBank/DDBJ whole genome shotgun (WGS) entry which is preliminary data.</text>
</comment>
<organism evidence="1 2">
    <name type="scientific">Coemansia helicoidea</name>
    <dbReference type="NCBI Taxonomy" id="1286919"/>
    <lineage>
        <taxon>Eukaryota</taxon>
        <taxon>Fungi</taxon>
        <taxon>Fungi incertae sedis</taxon>
        <taxon>Zoopagomycota</taxon>
        <taxon>Kickxellomycotina</taxon>
        <taxon>Kickxellomycetes</taxon>
        <taxon>Kickxellales</taxon>
        <taxon>Kickxellaceae</taxon>
        <taxon>Coemansia</taxon>
    </lineage>
</organism>
<dbReference type="Proteomes" id="UP001140087">
    <property type="component" value="Unassembled WGS sequence"/>
</dbReference>
<protein>
    <submittedName>
        <fullName evidence="1">Uncharacterized protein</fullName>
    </submittedName>
</protein>
<accession>A0ACC1L2U7</accession>